<accession>A0AAE8ME33</accession>
<evidence type="ECO:0000256" key="1">
    <source>
        <dbReference type="ARBA" id="ARBA00022737"/>
    </source>
</evidence>
<evidence type="ECO:0000256" key="3">
    <source>
        <dbReference type="PROSITE-ProRule" id="PRU00023"/>
    </source>
</evidence>
<organism evidence="4 5">
    <name type="scientific">Fusarium torulosum</name>
    <dbReference type="NCBI Taxonomy" id="33205"/>
    <lineage>
        <taxon>Eukaryota</taxon>
        <taxon>Fungi</taxon>
        <taxon>Dikarya</taxon>
        <taxon>Ascomycota</taxon>
        <taxon>Pezizomycotina</taxon>
        <taxon>Sordariomycetes</taxon>
        <taxon>Hypocreomycetidae</taxon>
        <taxon>Hypocreales</taxon>
        <taxon>Nectriaceae</taxon>
        <taxon>Fusarium</taxon>
    </lineage>
</organism>
<proteinExistence type="predicted"/>
<dbReference type="Proteomes" id="UP001187734">
    <property type="component" value="Unassembled WGS sequence"/>
</dbReference>
<name>A0AAE8ME33_9HYPO</name>
<dbReference type="SMART" id="SM00248">
    <property type="entry name" value="ANK"/>
    <property type="match status" value="5"/>
</dbReference>
<gene>
    <name evidence="4" type="ORF">FTOL_08580</name>
</gene>
<dbReference type="InterPro" id="IPR002110">
    <property type="entry name" value="Ankyrin_rpt"/>
</dbReference>
<evidence type="ECO:0008006" key="6">
    <source>
        <dbReference type="Google" id="ProtNLM"/>
    </source>
</evidence>
<protein>
    <recommendedName>
        <fullName evidence="6">Ankyrin repeat protein</fullName>
    </recommendedName>
</protein>
<evidence type="ECO:0000256" key="2">
    <source>
        <dbReference type="ARBA" id="ARBA00023043"/>
    </source>
</evidence>
<dbReference type="Pfam" id="PF12796">
    <property type="entry name" value="Ank_2"/>
    <property type="match status" value="1"/>
</dbReference>
<sequence>MDADPHLEHTTSLTSSAADMAWNMPQEAGILSVTTDEIRLDNVFPFPRDFDRRQFSRLTRIILGLPGCQLDAALRVTTAADFTAADCHGRSVAHWAAWKGVAQDLRRILLAGADPDVVDPAGRVPLHFSSMTRSSSCTKALVELGTDVNKSDDFGESPLHCACSTGREANVARLLSAEAEANTVIHRGRTPLMSAVVGGSVLVVQMLLQHGVDVETTDIDGESAATLALWTNRHDILRDLALTGRARLDVLTSSGRTILHTAA</sequence>
<feature type="repeat" description="ANK" evidence="3">
    <location>
        <begin position="121"/>
        <end position="153"/>
    </location>
</feature>
<dbReference type="SUPFAM" id="SSF48403">
    <property type="entry name" value="Ankyrin repeat"/>
    <property type="match status" value="1"/>
</dbReference>
<dbReference type="InterPro" id="IPR051637">
    <property type="entry name" value="Ank_repeat_dom-contain_49"/>
</dbReference>
<feature type="repeat" description="ANK" evidence="3">
    <location>
        <begin position="187"/>
        <end position="219"/>
    </location>
</feature>
<dbReference type="AlphaFoldDB" id="A0AAE8ME33"/>
<dbReference type="PANTHER" id="PTHR24180">
    <property type="entry name" value="CYCLIN-DEPENDENT KINASE INHIBITOR 2C-RELATED"/>
    <property type="match status" value="1"/>
</dbReference>
<reference evidence="4" key="1">
    <citation type="submission" date="2018-03" db="EMBL/GenBank/DDBJ databases">
        <authorList>
            <person name="Guldener U."/>
        </authorList>
    </citation>
    <scope>NUCLEOTIDE SEQUENCE</scope>
</reference>
<keyword evidence="5" id="KW-1185">Reference proteome</keyword>
<keyword evidence="2 3" id="KW-0040">ANK repeat</keyword>
<keyword evidence="1" id="KW-0677">Repeat</keyword>
<evidence type="ECO:0000313" key="5">
    <source>
        <dbReference type="Proteomes" id="UP001187734"/>
    </source>
</evidence>
<dbReference type="PANTHER" id="PTHR24180:SF45">
    <property type="entry name" value="POLY [ADP-RIBOSE] POLYMERASE TANKYRASE"/>
    <property type="match status" value="1"/>
</dbReference>
<dbReference type="PROSITE" id="PS50088">
    <property type="entry name" value="ANK_REPEAT"/>
    <property type="match status" value="2"/>
</dbReference>
<comment type="caution">
    <text evidence="4">The sequence shown here is derived from an EMBL/GenBank/DDBJ whole genome shotgun (WGS) entry which is preliminary data.</text>
</comment>
<dbReference type="EMBL" id="ONZP01000304">
    <property type="protein sequence ID" value="SPJ80188.1"/>
    <property type="molecule type" value="Genomic_DNA"/>
</dbReference>
<dbReference type="PROSITE" id="PS50297">
    <property type="entry name" value="ANK_REP_REGION"/>
    <property type="match status" value="2"/>
</dbReference>
<dbReference type="InterPro" id="IPR036770">
    <property type="entry name" value="Ankyrin_rpt-contain_sf"/>
</dbReference>
<dbReference type="Gene3D" id="1.25.40.20">
    <property type="entry name" value="Ankyrin repeat-containing domain"/>
    <property type="match status" value="2"/>
</dbReference>
<evidence type="ECO:0000313" key="4">
    <source>
        <dbReference type="EMBL" id="SPJ80188.1"/>
    </source>
</evidence>